<keyword evidence="2" id="KW-0472">Membrane</keyword>
<evidence type="ECO:0000313" key="4">
    <source>
        <dbReference type="EMBL" id="TMR23299.1"/>
    </source>
</evidence>
<evidence type="ECO:0000256" key="1">
    <source>
        <dbReference type="SAM" id="MobiDB-lite"/>
    </source>
</evidence>
<dbReference type="EMBL" id="VCKZ01000690">
    <property type="protein sequence ID" value="TMR23299.1"/>
    <property type="molecule type" value="Genomic_DNA"/>
</dbReference>
<dbReference type="Pfam" id="PF13845">
    <property type="entry name" value="Septum_form"/>
    <property type="match status" value="1"/>
</dbReference>
<evidence type="ECO:0000259" key="3">
    <source>
        <dbReference type="Pfam" id="PF13845"/>
    </source>
</evidence>
<gene>
    <name evidence="4" type="ORF">ETD96_43535</name>
</gene>
<sequence>SSTPAPPLGAAPPPGALPPPGLPPRTGPARTNRLAIAALITGVLALVPFAVGFGIAALVQAGRRGEKGRGLAAGGLAASAVWVAVAAVAAAAAVGSLLTVDRDESGHVTGKDRVLPSLLRVGDCFTGFDGNVQALVTALPCTRPHQGEVSASLRLPGTDYPGDHEVFQQAEDACFLRLARLQKSRYAEDLQLYVITPTRPTWRSGDREAVCLMLYEGTGKISAPLAETLDPNRKLWHELARGDCLGKWSEDLPAQRVLACTDEHWMEVFAVFRLEDGPYPGAKATERRAEAGCDKRYEKVFSGRRTPDILTWMMPEEDEWTSGIRTVVCLGESEKRPMTKPLLP</sequence>
<feature type="transmembrane region" description="Helical" evidence="2">
    <location>
        <begin position="71"/>
        <end position="98"/>
    </location>
</feature>
<dbReference type="Proteomes" id="UP000305238">
    <property type="component" value="Unassembled WGS sequence"/>
</dbReference>
<dbReference type="RefSeq" id="WP_138642317.1">
    <property type="nucleotide sequence ID" value="NZ_VCKZ01000690.1"/>
</dbReference>
<feature type="non-terminal residue" evidence="4">
    <location>
        <position position="1"/>
    </location>
</feature>
<feature type="transmembrane region" description="Helical" evidence="2">
    <location>
        <begin position="34"/>
        <end position="59"/>
    </location>
</feature>
<evidence type="ECO:0000256" key="2">
    <source>
        <dbReference type="SAM" id="Phobius"/>
    </source>
</evidence>
<evidence type="ECO:0000313" key="5">
    <source>
        <dbReference type="Proteomes" id="UP000305238"/>
    </source>
</evidence>
<feature type="domain" description="Septum formation-related" evidence="3">
    <location>
        <begin position="122"/>
        <end position="329"/>
    </location>
</feature>
<organism evidence="4 5">
    <name type="scientific">Actinomadura geliboluensis</name>
    <dbReference type="NCBI Taxonomy" id="882440"/>
    <lineage>
        <taxon>Bacteria</taxon>
        <taxon>Bacillati</taxon>
        <taxon>Actinomycetota</taxon>
        <taxon>Actinomycetes</taxon>
        <taxon>Streptosporangiales</taxon>
        <taxon>Thermomonosporaceae</taxon>
        <taxon>Actinomadura</taxon>
    </lineage>
</organism>
<keyword evidence="5" id="KW-1185">Reference proteome</keyword>
<feature type="region of interest" description="Disordered" evidence="1">
    <location>
        <begin position="1"/>
        <end position="28"/>
    </location>
</feature>
<proteinExistence type="predicted"/>
<keyword evidence="2" id="KW-0812">Transmembrane</keyword>
<dbReference type="OrthoDB" id="3480120at2"/>
<accession>A0A5S4FRN7</accession>
<feature type="compositionally biased region" description="Pro residues" evidence="1">
    <location>
        <begin position="1"/>
        <end position="26"/>
    </location>
</feature>
<dbReference type="InterPro" id="IPR026004">
    <property type="entry name" value="Septum_form"/>
</dbReference>
<dbReference type="AlphaFoldDB" id="A0A5S4FRN7"/>
<name>A0A5S4FRN7_9ACTN</name>
<comment type="caution">
    <text evidence="4">The sequence shown here is derived from an EMBL/GenBank/DDBJ whole genome shotgun (WGS) entry which is preliminary data.</text>
</comment>
<protein>
    <recommendedName>
        <fullName evidence="3">Septum formation-related domain-containing protein</fullName>
    </recommendedName>
</protein>
<keyword evidence="2" id="KW-1133">Transmembrane helix</keyword>
<reference evidence="4 5" key="1">
    <citation type="submission" date="2019-05" db="EMBL/GenBank/DDBJ databases">
        <title>Draft genome sequence of Actinomadura geliboluensis A8036.</title>
        <authorList>
            <person name="Saricaoglu S."/>
            <person name="Isik K."/>
        </authorList>
    </citation>
    <scope>NUCLEOTIDE SEQUENCE [LARGE SCALE GENOMIC DNA]</scope>
    <source>
        <strain evidence="4 5">A8036</strain>
    </source>
</reference>